<feature type="chain" id="PRO_5010984755" evidence="1">
    <location>
        <begin position="23"/>
        <end position="170"/>
    </location>
</feature>
<dbReference type="EMBL" id="KZ084088">
    <property type="protein sequence ID" value="OSD07543.1"/>
    <property type="molecule type" value="Genomic_DNA"/>
</dbReference>
<evidence type="ECO:0000313" key="3">
    <source>
        <dbReference type="Proteomes" id="UP000193067"/>
    </source>
</evidence>
<accession>A0A1Y2J3T0</accession>
<protein>
    <submittedName>
        <fullName evidence="2">Uncharacterized protein</fullName>
    </submittedName>
</protein>
<proteinExistence type="predicted"/>
<keyword evidence="3" id="KW-1185">Reference proteome</keyword>
<name>A0A1Y2J3T0_TRAC3</name>
<evidence type="ECO:0000313" key="2">
    <source>
        <dbReference type="EMBL" id="OSD07543.1"/>
    </source>
</evidence>
<gene>
    <name evidence="2" type="ORF">PYCCODRAFT_623888</name>
</gene>
<dbReference type="Proteomes" id="UP000193067">
    <property type="component" value="Unassembled WGS sequence"/>
</dbReference>
<dbReference type="AlphaFoldDB" id="A0A1Y2J3T0"/>
<reference evidence="2 3" key="1">
    <citation type="journal article" date="2015" name="Biotechnol. Biofuels">
        <title>Enhanced degradation of softwood versus hardwood by the white-rot fungus Pycnoporus coccineus.</title>
        <authorList>
            <person name="Couturier M."/>
            <person name="Navarro D."/>
            <person name="Chevret D."/>
            <person name="Henrissat B."/>
            <person name="Piumi F."/>
            <person name="Ruiz-Duenas F.J."/>
            <person name="Martinez A.T."/>
            <person name="Grigoriev I.V."/>
            <person name="Riley R."/>
            <person name="Lipzen A."/>
            <person name="Berrin J.G."/>
            <person name="Master E.R."/>
            <person name="Rosso M.N."/>
        </authorList>
    </citation>
    <scope>NUCLEOTIDE SEQUENCE [LARGE SCALE GENOMIC DNA]</scope>
    <source>
        <strain evidence="2 3">BRFM310</strain>
    </source>
</reference>
<feature type="signal peptide" evidence="1">
    <location>
        <begin position="1"/>
        <end position="22"/>
    </location>
</feature>
<evidence type="ECO:0000256" key="1">
    <source>
        <dbReference type="SAM" id="SignalP"/>
    </source>
</evidence>
<organism evidence="2 3">
    <name type="scientific">Trametes coccinea (strain BRFM310)</name>
    <name type="common">Pycnoporus coccineus</name>
    <dbReference type="NCBI Taxonomy" id="1353009"/>
    <lineage>
        <taxon>Eukaryota</taxon>
        <taxon>Fungi</taxon>
        <taxon>Dikarya</taxon>
        <taxon>Basidiomycota</taxon>
        <taxon>Agaricomycotina</taxon>
        <taxon>Agaricomycetes</taxon>
        <taxon>Polyporales</taxon>
        <taxon>Polyporaceae</taxon>
        <taxon>Trametes</taxon>
    </lineage>
</organism>
<sequence>MPAGCGLKTFLVILAVFATAVASNSASIATAGRMRANDICRCSPRTVYMNTTAWDRRRPVDGRLPQAEDVQRCLRNSATAGEVPVDHATQGNWLDLSPPADVHVCHTLSTMLLLPRASPARRARAASSALISAHADSTRSHLATILRSCTLWELVSLLSAVAWLVVCLAA</sequence>
<keyword evidence="1" id="KW-0732">Signal</keyword>